<dbReference type="Proteomes" id="UP000562464">
    <property type="component" value="Unassembled WGS sequence"/>
</dbReference>
<reference evidence="3 4" key="1">
    <citation type="submission" date="2020-08" db="EMBL/GenBank/DDBJ databases">
        <title>Genomic Encyclopedia of Type Strains, Phase IV (KMG-IV): sequencing the most valuable type-strain genomes for metagenomic binning, comparative biology and taxonomic classification.</title>
        <authorList>
            <person name="Goeker M."/>
        </authorList>
    </citation>
    <scope>NUCLEOTIDE SEQUENCE [LARGE SCALE GENOMIC DNA]</scope>
    <source>
        <strain evidence="3 4">DSM 14925</strain>
    </source>
</reference>
<accession>A0A841C8M7</accession>
<feature type="compositionally biased region" description="Basic and acidic residues" evidence="1">
    <location>
        <begin position="218"/>
        <end position="229"/>
    </location>
</feature>
<feature type="region of interest" description="Disordered" evidence="1">
    <location>
        <begin position="209"/>
        <end position="229"/>
    </location>
</feature>
<proteinExistence type="predicted"/>
<sequence length="229" mass="26604">MILSTFLVIVPVLMFILSSLSLLINIKYQSDQRKIDSLRSQRNTIRDYATNLINTTRNYVNLQLQYLEELMKIQKDLRSKKVIDPDRSLYVYSLKDQAAKQASILQVTIETNPIVISNIDFPVVQKEIEKSTYHIQVLTSATGNIDPTLLTVIDIENFRINTNREIRNLIHLFAATQNHITEEIHNTNFYNDLLKSFGRKSKEMLIDPLFSQTSSPDENDKNEQYDHLK</sequence>
<keyword evidence="4" id="KW-1185">Reference proteome</keyword>
<dbReference type="AlphaFoldDB" id="A0A841C8M7"/>
<feature type="transmembrane region" description="Helical" evidence="2">
    <location>
        <begin position="6"/>
        <end position="26"/>
    </location>
</feature>
<keyword evidence="2" id="KW-1133">Transmembrane helix</keyword>
<dbReference type="RefSeq" id="WP_183540918.1">
    <property type="nucleotide sequence ID" value="NZ_DASWOY010000009.1"/>
</dbReference>
<keyword evidence="2" id="KW-0812">Transmembrane</keyword>
<organism evidence="3 4">
    <name type="scientific">Lactovum miscens</name>
    <dbReference type="NCBI Taxonomy" id="190387"/>
    <lineage>
        <taxon>Bacteria</taxon>
        <taxon>Bacillati</taxon>
        <taxon>Bacillota</taxon>
        <taxon>Bacilli</taxon>
        <taxon>Lactobacillales</taxon>
        <taxon>Streptococcaceae</taxon>
        <taxon>Lactovum</taxon>
    </lineage>
</organism>
<evidence type="ECO:0000256" key="1">
    <source>
        <dbReference type="SAM" id="MobiDB-lite"/>
    </source>
</evidence>
<dbReference type="EMBL" id="JACHHV010000036">
    <property type="protein sequence ID" value="MBB5888657.1"/>
    <property type="molecule type" value="Genomic_DNA"/>
</dbReference>
<comment type="caution">
    <text evidence="3">The sequence shown here is derived from an EMBL/GenBank/DDBJ whole genome shotgun (WGS) entry which is preliminary data.</text>
</comment>
<name>A0A841C8M7_9LACT</name>
<protein>
    <submittedName>
        <fullName evidence="3">Uncharacterized protein</fullName>
    </submittedName>
</protein>
<keyword evidence="2" id="KW-0472">Membrane</keyword>
<evidence type="ECO:0000313" key="3">
    <source>
        <dbReference type="EMBL" id="MBB5888657.1"/>
    </source>
</evidence>
<evidence type="ECO:0000256" key="2">
    <source>
        <dbReference type="SAM" id="Phobius"/>
    </source>
</evidence>
<evidence type="ECO:0000313" key="4">
    <source>
        <dbReference type="Proteomes" id="UP000562464"/>
    </source>
</evidence>
<gene>
    <name evidence="3" type="ORF">HNQ37_001561</name>
</gene>